<reference evidence="6" key="2">
    <citation type="journal article" date="2021" name="PeerJ">
        <title>Extensive microbial diversity within the chicken gut microbiome revealed by metagenomics and culture.</title>
        <authorList>
            <person name="Gilroy R."/>
            <person name="Ravi A."/>
            <person name="Getino M."/>
            <person name="Pursley I."/>
            <person name="Horton D.L."/>
            <person name="Alikhan N.F."/>
            <person name="Baker D."/>
            <person name="Gharbi K."/>
            <person name="Hall N."/>
            <person name="Watson M."/>
            <person name="Adriaenssens E.M."/>
            <person name="Foster-Nyarko E."/>
            <person name="Jarju S."/>
            <person name="Secka A."/>
            <person name="Antonio M."/>
            <person name="Oren A."/>
            <person name="Chaudhuri R.R."/>
            <person name="La Ragione R."/>
            <person name="Hildebrand F."/>
            <person name="Pallen M.J."/>
        </authorList>
    </citation>
    <scope>NUCLEOTIDE SEQUENCE</scope>
    <source>
        <strain evidence="6">ChiW16-3235</strain>
    </source>
</reference>
<evidence type="ECO:0000313" key="6">
    <source>
        <dbReference type="EMBL" id="HIR67444.1"/>
    </source>
</evidence>
<evidence type="ECO:0000256" key="2">
    <source>
        <dbReference type="ARBA" id="ARBA00022833"/>
    </source>
</evidence>
<organism evidence="6 7">
    <name type="scientific">Candidatus Coproplasma avicola</name>
    <dbReference type="NCBI Taxonomy" id="2840744"/>
    <lineage>
        <taxon>Bacteria</taxon>
        <taxon>Bacillati</taxon>
        <taxon>Bacillota</taxon>
        <taxon>Clostridia</taxon>
        <taxon>Eubacteriales</taxon>
        <taxon>Candidatus Coproplasma</taxon>
    </lineage>
</organism>
<dbReference type="AlphaFoldDB" id="A0A9D1J984"/>
<dbReference type="Proteomes" id="UP000823913">
    <property type="component" value="Unassembled WGS sequence"/>
</dbReference>
<dbReference type="GO" id="GO:0044183">
    <property type="term" value="F:protein folding chaperone"/>
    <property type="evidence" value="ECO:0007669"/>
    <property type="project" value="TreeGrafter"/>
</dbReference>
<keyword evidence="4" id="KW-0143">Chaperone</keyword>
<keyword evidence="1" id="KW-0963">Cytoplasm</keyword>
<dbReference type="InterPro" id="IPR016153">
    <property type="entry name" value="Heat_shock_Hsp33_N"/>
</dbReference>
<dbReference type="InterPro" id="IPR016154">
    <property type="entry name" value="Heat_shock_Hsp33_C"/>
</dbReference>
<dbReference type="GO" id="GO:0005737">
    <property type="term" value="C:cytoplasm"/>
    <property type="evidence" value="ECO:0007669"/>
    <property type="project" value="InterPro"/>
</dbReference>
<dbReference type="PANTHER" id="PTHR30111">
    <property type="entry name" value="33 KDA CHAPERONIN"/>
    <property type="match status" value="1"/>
</dbReference>
<dbReference type="InterPro" id="IPR000397">
    <property type="entry name" value="Heat_shock_Hsp33"/>
</dbReference>
<dbReference type="SUPFAM" id="SSF118352">
    <property type="entry name" value="HSP33 redox switch-like"/>
    <property type="match status" value="1"/>
</dbReference>
<keyword evidence="2" id="KW-0862">Zinc</keyword>
<evidence type="ECO:0000256" key="3">
    <source>
        <dbReference type="ARBA" id="ARBA00023157"/>
    </source>
</evidence>
<dbReference type="Gene3D" id="3.90.1280.10">
    <property type="entry name" value="HSP33 redox switch-like"/>
    <property type="match status" value="1"/>
</dbReference>
<dbReference type="PANTHER" id="PTHR30111:SF1">
    <property type="entry name" value="33 KDA CHAPERONIN"/>
    <property type="match status" value="1"/>
</dbReference>
<dbReference type="SUPFAM" id="SSF64397">
    <property type="entry name" value="Hsp33 domain"/>
    <property type="match status" value="1"/>
</dbReference>
<proteinExistence type="predicted"/>
<reference evidence="6" key="1">
    <citation type="submission" date="2020-10" db="EMBL/GenBank/DDBJ databases">
        <authorList>
            <person name="Gilroy R."/>
        </authorList>
    </citation>
    <scope>NUCLEOTIDE SEQUENCE</scope>
    <source>
        <strain evidence="6">ChiW16-3235</strain>
    </source>
</reference>
<protein>
    <submittedName>
        <fullName evidence="6">Hsp33 family molecular chaperone HslO</fullName>
    </submittedName>
</protein>
<accession>A0A9D1J984</accession>
<dbReference type="EMBL" id="DVHK01000109">
    <property type="protein sequence ID" value="HIR67444.1"/>
    <property type="molecule type" value="Genomic_DNA"/>
</dbReference>
<evidence type="ECO:0000313" key="7">
    <source>
        <dbReference type="Proteomes" id="UP000823913"/>
    </source>
</evidence>
<dbReference type="PIRSF" id="PIRSF005261">
    <property type="entry name" value="Heat_shock_Hsp33"/>
    <property type="match status" value="1"/>
</dbReference>
<evidence type="ECO:0000256" key="1">
    <source>
        <dbReference type="ARBA" id="ARBA00022490"/>
    </source>
</evidence>
<comment type="caution">
    <text evidence="6">The sequence shown here is derived from an EMBL/GenBank/DDBJ whole genome shotgun (WGS) entry which is preliminary data.</text>
</comment>
<dbReference type="GO" id="GO:0042026">
    <property type="term" value="P:protein refolding"/>
    <property type="evidence" value="ECO:0007669"/>
    <property type="project" value="TreeGrafter"/>
</dbReference>
<dbReference type="GO" id="GO:0051082">
    <property type="term" value="F:unfolded protein binding"/>
    <property type="evidence" value="ECO:0007669"/>
    <property type="project" value="InterPro"/>
</dbReference>
<keyword evidence="3" id="KW-1015">Disulfide bond</keyword>
<dbReference type="Pfam" id="PF01430">
    <property type="entry name" value="HSP33"/>
    <property type="match status" value="1"/>
</dbReference>
<name>A0A9D1J984_9FIRM</name>
<evidence type="ECO:0000256" key="4">
    <source>
        <dbReference type="ARBA" id="ARBA00023186"/>
    </source>
</evidence>
<gene>
    <name evidence="6" type="ORF">IAB94_05310</name>
</gene>
<sequence>MNKLFKALIYDKQVSLSVLDTTDLVNKAIKIHNLSGQSARLLGNLLTVCAYMSGCFKSDKGAVSITVKSPDSSGSASVSGDVNLHIRGYVDGSCKTSLAGGTVTVIKDDGFYRPFVGTCLAGSDDVSAIITEYFHMSEQIPTAVSVDVKLGEDGSCIAAGGVIMQLLPGTSEANIAKAEERMQAFLKPADVIAECGAEGIIRTYFDGQIDKKGLYLLHPDYICNCSRSKIEAVILPLGEEELLSVCDEQGCVSVHCHYCNTDYTFDKDDIKKLFAK</sequence>
<dbReference type="Gene3D" id="3.55.30.10">
    <property type="entry name" value="Hsp33 domain"/>
    <property type="match status" value="1"/>
</dbReference>
<evidence type="ECO:0000256" key="5">
    <source>
        <dbReference type="ARBA" id="ARBA00023284"/>
    </source>
</evidence>
<keyword evidence="5" id="KW-0676">Redox-active center</keyword>